<dbReference type="GO" id="GO:0004252">
    <property type="term" value="F:serine-type endopeptidase activity"/>
    <property type="evidence" value="ECO:0007669"/>
    <property type="project" value="InterPro"/>
</dbReference>
<evidence type="ECO:0000313" key="10">
    <source>
        <dbReference type="Proteomes" id="UP001190700"/>
    </source>
</evidence>
<dbReference type="InterPro" id="IPR022764">
    <property type="entry name" value="Peptidase_S54_rhomboid_dom"/>
</dbReference>
<dbReference type="GO" id="GO:0016020">
    <property type="term" value="C:membrane"/>
    <property type="evidence" value="ECO:0007669"/>
    <property type="project" value="UniProtKB-SubCell"/>
</dbReference>
<dbReference type="AlphaFoldDB" id="A0AAE0EPY5"/>
<keyword evidence="5 7" id="KW-1133">Transmembrane helix</keyword>
<dbReference type="Gene3D" id="1.20.1540.10">
    <property type="entry name" value="Rhomboid-like"/>
    <property type="match status" value="1"/>
</dbReference>
<evidence type="ECO:0000256" key="4">
    <source>
        <dbReference type="ARBA" id="ARBA00022801"/>
    </source>
</evidence>
<feature type="transmembrane region" description="Helical" evidence="7">
    <location>
        <begin position="264"/>
        <end position="287"/>
    </location>
</feature>
<dbReference type="Proteomes" id="UP001190700">
    <property type="component" value="Unassembled WGS sequence"/>
</dbReference>
<feature type="transmembrane region" description="Helical" evidence="7">
    <location>
        <begin position="200"/>
        <end position="222"/>
    </location>
</feature>
<dbReference type="SUPFAM" id="SSF144091">
    <property type="entry name" value="Rhomboid-like"/>
    <property type="match status" value="1"/>
</dbReference>
<feature type="domain" description="Peptidase S54 rhomboid" evidence="8">
    <location>
        <begin position="160"/>
        <end position="286"/>
    </location>
</feature>
<dbReference type="PANTHER" id="PTHR43731:SF14">
    <property type="entry name" value="PRESENILIN-ASSOCIATED RHOMBOID-LIKE PROTEIN, MITOCHONDRIAL"/>
    <property type="match status" value="1"/>
</dbReference>
<gene>
    <name evidence="9" type="ORF">CYMTET_53554</name>
</gene>
<evidence type="ECO:0000256" key="3">
    <source>
        <dbReference type="ARBA" id="ARBA00022692"/>
    </source>
</evidence>
<evidence type="ECO:0000256" key="2">
    <source>
        <dbReference type="ARBA" id="ARBA00009045"/>
    </source>
</evidence>
<comment type="similarity">
    <text evidence="2">Belongs to the peptidase S54 family.</text>
</comment>
<evidence type="ECO:0000256" key="7">
    <source>
        <dbReference type="SAM" id="Phobius"/>
    </source>
</evidence>
<evidence type="ECO:0000313" key="9">
    <source>
        <dbReference type="EMBL" id="KAK3236301.1"/>
    </source>
</evidence>
<evidence type="ECO:0000259" key="8">
    <source>
        <dbReference type="Pfam" id="PF01694"/>
    </source>
</evidence>
<keyword evidence="10" id="KW-1185">Reference proteome</keyword>
<comment type="subcellular location">
    <subcellularLocation>
        <location evidence="1">Membrane</location>
        <topology evidence="1">Multi-pass membrane protein</topology>
    </subcellularLocation>
</comment>
<keyword evidence="3 7" id="KW-0812">Transmembrane</keyword>
<keyword evidence="6 7" id="KW-0472">Membrane</keyword>
<dbReference type="Pfam" id="PF01694">
    <property type="entry name" value="Rhomboid"/>
    <property type="match status" value="1"/>
</dbReference>
<comment type="caution">
    <text evidence="9">The sequence shown here is derived from an EMBL/GenBank/DDBJ whole genome shotgun (WGS) entry which is preliminary data.</text>
</comment>
<evidence type="ECO:0000256" key="6">
    <source>
        <dbReference type="ARBA" id="ARBA00023136"/>
    </source>
</evidence>
<dbReference type="InterPro" id="IPR050925">
    <property type="entry name" value="Rhomboid_protease_S54"/>
</dbReference>
<feature type="transmembrane region" description="Helical" evidence="7">
    <location>
        <begin position="234"/>
        <end position="258"/>
    </location>
</feature>
<keyword evidence="4" id="KW-0378">Hydrolase</keyword>
<accession>A0AAE0EPY5</accession>
<dbReference type="EMBL" id="LGRX02035096">
    <property type="protein sequence ID" value="KAK3236301.1"/>
    <property type="molecule type" value="Genomic_DNA"/>
</dbReference>
<proteinExistence type="inferred from homology"/>
<dbReference type="InterPro" id="IPR035952">
    <property type="entry name" value="Rhomboid-like_sf"/>
</dbReference>
<name>A0AAE0EPY5_9CHLO</name>
<organism evidence="9 10">
    <name type="scientific">Cymbomonas tetramitiformis</name>
    <dbReference type="NCBI Taxonomy" id="36881"/>
    <lineage>
        <taxon>Eukaryota</taxon>
        <taxon>Viridiplantae</taxon>
        <taxon>Chlorophyta</taxon>
        <taxon>Pyramimonadophyceae</taxon>
        <taxon>Pyramimonadales</taxon>
        <taxon>Pyramimonadaceae</taxon>
        <taxon>Cymbomonas</taxon>
    </lineage>
</organism>
<dbReference type="PANTHER" id="PTHR43731">
    <property type="entry name" value="RHOMBOID PROTEASE"/>
    <property type="match status" value="1"/>
</dbReference>
<evidence type="ECO:0000256" key="1">
    <source>
        <dbReference type="ARBA" id="ARBA00004141"/>
    </source>
</evidence>
<evidence type="ECO:0000256" key="5">
    <source>
        <dbReference type="ARBA" id="ARBA00022989"/>
    </source>
</evidence>
<protein>
    <recommendedName>
        <fullName evidence="8">Peptidase S54 rhomboid domain-containing protein</fullName>
    </recommendedName>
</protein>
<reference evidence="9 10" key="1">
    <citation type="journal article" date="2015" name="Genome Biol. Evol.">
        <title>Comparative Genomics of a Bacterivorous Green Alga Reveals Evolutionary Causalities and Consequences of Phago-Mixotrophic Mode of Nutrition.</title>
        <authorList>
            <person name="Burns J.A."/>
            <person name="Paasch A."/>
            <person name="Narechania A."/>
            <person name="Kim E."/>
        </authorList>
    </citation>
    <scope>NUCLEOTIDE SEQUENCE [LARGE SCALE GENOMIC DNA]</scope>
    <source>
        <strain evidence="9 10">PLY_AMNH</strain>
    </source>
</reference>
<sequence>MLASIGVFSRLFRRGVRPQFEQKVLQPDEILNRGLGGGQAPRGLSRLVDQVTSSAGPLSGRLAALQLAKVTRDGAATPRIAGSWPTSCSRQPGSSIWSQCRSYFSSNYRRHPDPLSDPNTVLWGLIGINATVFAMWHSNVVPIHQMRSHFTTSAHAVSTGKVHTLLTSAFSHADFGHLVSNMIGLYFFGQGIGQQLGGRFLANLYIAGGITASLTHVGYAIVKEMRKDPYWRKGFEGGAAALGASGAVNALVMLSVLMNPRSTVMLYMIIPVPAALFGCLFIGRGVLGALSHHESRVAARIWGRRDGSACLGVA</sequence>